<evidence type="ECO:0000313" key="2">
    <source>
        <dbReference type="EMBL" id="VDD89874.1"/>
    </source>
</evidence>
<keyword evidence="3" id="KW-1185">Reference proteome</keyword>
<organism evidence="4">
    <name type="scientific">Enterobius vermicularis</name>
    <name type="common">Human pinworm</name>
    <dbReference type="NCBI Taxonomy" id="51028"/>
    <lineage>
        <taxon>Eukaryota</taxon>
        <taxon>Metazoa</taxon>
        <taxon>Ecdysozoa</taxon>
        <taxon>Nematoda</taxon>
        <taxon>Chromadorea</taxon>
        <taxon>Rhabditida</taxon>
        <taxon>Spirurina</taxon>
        <taxon>Oxyuridomorpha</taxon>
        <taxon>Oxyuroidea</taxon>
        <taxon>Oxyuridae</taxon>
        <taxon>Enterobius</taxon>
    </lineage>
</organism>
<reference evidence="4" key="1">
    <citation type="submission" date="2017-02" db="UniProtKB">
        <authorList>
            <consortium name="WormBaseParasite"/>
        </authorList>
    </citation>
    <scope>IDENTIFICATION</scope>
</reference>
<keyword evidence="1" id="KW-0732">Signal</keyword>
<dbReference type="AlphaFoldDB" id="A0A0N4V498"/>
<evidence type="ECO:0000313" key="3">
    <source>
        <dbReference type="Proteomes" id="UP000274131"/>
    </source>
</evidence>
<protein>
    <submittedName>
        <fullName evidence="4">Extensin-like</fullName>
    </submittedName>
</protein>
<feature type="signal peptide" evidence="1">
    <location>
        <begin position="1"/>
        <end position="23"/>
    </location>
</feature>
<proteinExistence type="predicted"/>
<name>A0A0N4V498_ENTVE</name>
<dbReference type="WBParaSite" id="EVEC_0000491701-mRNA-1">
    <property type="protein sequence ID" value="EVEC_0000491701-mRNA-1"/>
    <property type="gene ID" value="EVEC_0000491701"/>
</dbReference>
<evidence type="ECO:0000256" key="1">
    <source>
        <dbReference type="SAM" id="SignalP"/>
    </source>
</evidence>
<dbReference type="EMBL" id="UXUI01007910">
    <property type="protein sequence ID" value="VDD89874.1"/>
    <property type="molecule type" value="Genomic_DNA"/>
</dbReference>
<gene>
    <name evidence="2" type="ORF">EVEC_LOCUS4625</name>
</gene>
<evidence type="ECO:0000313" key="4">
    <source>
        <dbReference type="WBParaSite" id="EVEC_0000491701-mRNA-1"/>
    </source>
</evidence>
<dbReference type="STRING" id="51028.A0A0N4V498"/>
<accession>A0A0N4V498</accession>
<sequence length="226" mass="24230">MAYMGPQTKCLLAIGTFFNVLAAFEITASQLQTLNQGVYKLRAKRNCQMGECGPSDYLLICRRCPICCLDVPPPTTIAPLPSSQQAVQCCPPLPIPVSVPVPLVRPQQNIVPAPPASTPELVLCCQMRPEPANPCCQAAAAASSQTPPAACVCSAPRPVPCRCAPPPPTSSQSDVECALAACPIFIARCPVSTSAPQPAVCQRRRYRRDAHELLVQRISHNIPFEM</sequence>
<feature type="chain" id="PRO_5043122651" evidence="1">
    <location>
        <begin position="24"/>
        <end position="226"/>
    </location>
</feature>
<reference evidence="2 3" key="2">
    <citation type="submission" date="2018-10" db="EMBL/GenBank/DDBJ databases">
        <authorList>
            <consortium name="Pathogen Informatics"/>
        </authorList>
    </citation>
    <scope>NUCLEOTIDE SEQUENCE [LARGE SCALE GENOMIC DNA]</scope>
</reference>
<dbReference type="Proteomes" id="UP000274131">
    <property type="component" value="Unassembled WGS sequence"/>
</dbReference>